<dbReference type="EMBL" id="CAIIXF020000009">
    <property type="protein sequence ID" value="CAH1793540.1"/>
    <property type="molecule type" value="Genomic_DNA"/>
</dbReference>
<sequence length="476" mass="52649">MPKDRQTHARFSFKPDPFKRYRDAGRIMGERMMAYKEQLWSAPNTENTMESIVGAAVPCSGGSASGFRCQNVDLQSYLSLSALGATASGARGNDIWGWTDPVTNDEIVVMGTNQGTSFVRITDPVNPQVVAWLPTHTSSSSWRDMKVVNDHAFIGSEAAGHGLQVFDLTRLRGQTNMGTVSADAHYGQFGNSHNIVSNPESNTIFVVGATNDNRGCRAGLHMVDVSNPKNPTFAGCFSADGYTHDAQCHFYNGPDTTYRGREICYNYNEDALTIVDVTNKASPVEISSTSYVGYAYTHQGWITEDHTVILLDDEQDEQGNWFDGSTVTYIWDVSDLDNPVLRNEYYAAHEAIDHNQYIRGSRTYQSNYEVGLRILQINQASYSLTEVGYFDVDTGSTGGLVAFRGSWSNYPYFASGNIPVTSIETGLYIVKPDNMAMDATYAAKLNGHQERSRQVLTESAEGCNDVREERYCQATC</sequence>
<dbReference type="NCBIfam" id="TIGR04312">
    <property type="entry name" value="choice_anch_B"/>
    <property type="match status" value="1"/>
</dbReference>
<dbReference type="InterPro" id="IPR013211">
    <property type="entry name" value="LVIVD"/>
</dbReference>
<gene>
    <name evidence="1" type="ORF">OFUS_LOCUS18378</name>
</gene>
<reference evidence="1" key="1">
    <citation type="submission" date="2022-03" db="EMBL/GenBank/DDBJ databases">
        <authorList>
            <person name="Martin C."/>
        </authorList>
    </citation>
    <scope>NUCLEOTIDE SEQUENCE</scope>
</reference>
<dbReference type="SUPFAM" id="SSF75011">
    <property type="entry name" value="3-carboxy-cis,cis-mucoante lactonizing enzyme"/>
    <property type="match status" value="1"/>
</dbReference>
<protein>
    <recommendedName>
        <fullName evidence="3">Choice-of-anchor B family protein</fullName>
    </recommendedName>
</protein>
<dbReference type="AlphaFoldDB" id="A0A8S4PGM8"/>
<organism evidence="1 2">
    <name type="scientific">Owenia fusiformis</name>
    <name type="common">Polychaete worm</name>
    <dbReference type="NCBI Taxonomy" id="6347"/>
    <lineage>
        <taxon>Eukaryota</taxon>
        <taxon>Metazoa</taxon>
        <taxon>Spiralia</taxon>
        <taxon>Lophotrochozoa</taxon>
        <taxon>Annelida</taxon>
        <taxon>Polychaeta</taxon>
        <taxon>Sedentaria</taxon>
        <taxon>Canalipalpata</taxon>
        <taxon>Sabellida</taxon>
        <taxon>Oweniida</taxon>
        <taxon>Oweniidae</taxon>
        <taxon>Owenia</taxon>
    </lineage>
</organism>
<accession>A0A8S4PGM8</accession>
<name>A0A8S4PGM8_OWEFU</name>
<dbReference type="GO" id="GO:0005576">
    <property type="term" value="C:extracellular region"/>
    <property type="evidence" value="ECO:0007669"/>
    <property type="project" value="TreeGrafter"/>
</dbReference>
<dbReference type="PANTHER" id="PTHR38787:SF3">
    <property type="entry name" value="REGULATORY P DOMAIN-CONTAINING PROTEIN"/>
    <property type="match status" value="1"/>
</dbReference>
<dbReference type="Proteomes" id="UP000749559">
    <property type="component" value="Unassembled WGS sequence"/>
</dbReference>
<proteinExistence type="predicted"/>
<comment type="caution">
    <text evidence="1">The sequence shown here is derived from an EMBL/GenBank/DDBJ whole genome shotgun (WGS) entry which is preliminary data.</text>
</comment>
<dbReference type="InterPro" id="IPR027589">
    <property type="entry name" value="Choice_anch_B"/>
</dbReference>
<evidence type="ECO:0000313" key="2">
    <source>
        <dbReference type="Proteomes" id="UP000749559"/>
    </source>
</evidence>
<keyword evidence="2" id="KW-1185">Reference proteome</keyword>
<dbReference type="PANTHER" id="PTHR38787">
    <property type="entry name" value="REGULATORY P DOMAIN-CONTAINING PROTEIN"/>
    <property type="match status" value="1"/>
</dbReference>
<dbReference type="OrthoDB" id="2099887at2759"/>
<evidence type="ECO:0000313" key="1">
    <source>
        <dbReference type="EMBL" id="CAH1793540.1"/>
    </source>
</evidence>
<dbReference type="Pfam" id="PF08309">
    <property type="entry name" value="LVIVD"/>
    <property type="match status" value="2"/>
</dbReference>
<evidence type="ECO:0008006" key="3">
    <source>
        <dbReference type="Google" id="ProtNLM"/>
    </source>
</evidence>